<evidence type="ECO:0000313" key="1">
    <source>
        <dbReference type="EMBL" id="KAJ8106835.1"/>
    </source>
</evidence>
<proteinExistence type="predicted"/>
<accession>A0ACC2HVD9</accession>
<protein>
    <submittedName>
        <fullName evidence="1">Uncharacterized protein</fullName>
    </submittedName>
</protein>
<evidence type="ECO:0000313" key="2">
    <source>
        <dbReference type="Proteomes" id="UP001153331"/>
    </source>
</evidence>
<sequence length="646" mass="71658">MARALLARTASQHARSHTRQRRSRTIVPSAIAMAPVDRREHRQQRVRGAGASTVQASFGFNFGALGAKPSSLPPQRPARQSQTPVQSTPRNLNGSAKRRRSLSAPRSTKSQRNHTFKHNAVTPQLGKRKRGSPNEALDVSIEEEDELSPDRVDNVRSVEKSRRLARTVSPVLEALDEAPDELSILDEAPTTAKKTPGLVTGLVNGNSVSKISRQRSQSTEIIPVTPGMQPQSGSRQSFMLSTTVENTASNASQAEDEDADELSPVQDNTMTPRVVSRESIPDDKSREGDEDIDELSPAQELISATIASVAQRAQSETMATPMPTKPRGRPRKMNEAESLATPVTRKLGRRKNNNSQGEEAPDEEQLDELSPEAGRATQATPRKTQLVRPPEEETHASDEESEEEPETEREMSEPTTGKFSKRASPKQIQRTKPLSDKPPRKRQKSLGPKLAISVMRMKGYGVRGVTIADTTRTILEEAIDHRLSKMLEKMQTAQDSTRRKELRGEINLALSFKESLIEKLLDLQDANDVLTTNLKKLRMFKRENVELRRDILALQNGRQEIALEHDDVQAEFETEKSMVEARNTLSANMFDIEAAIQNGRKKAQQERREDEGPDVPLSTLLETDGIPGPEPLAQMNFVIVPVAASW</sequence>
<comment type="caution">
    <text evidence="1">The sequence shown here is derived from an EMBL/GenBank/DDBJ whole genome shotgun (WGS) entry which is preliminary data.</text>
</comment>
<name>A0ACC2HVD9_9PLEO</name>
<dbReference type="Proteomes" id="UP001153331">
    <property type="component" value="Unassembled WGS sequence"/>
</dbReference>
<keyword evidence="2" id="KW-1185">Reference proteome</keyword>
<dbReference type="EMBL" id="JAPHNI010001065">
    <property type="protein sequence ID" value="KAJ8106835.1"/>
    <property type="molecule type" value="Genomic_DNA"/>
</dbReference>
<reference evidence="1" key="1">
    <citation type="submission" date="2022-11" db="EMBL/GenBank/DDBJ databases">
        <title>Genome Sequence of Boeremia exigua.</title>
        <authorList>
            <person name="Buettner E."/>
        </authorList>
    </citation>
    <scope>NUCLEOTIDE SEQUENCE</scope>
    <source>
        <strain evidence="1">CU02</strain>
    </source>
</reference>
<gene>
    <name evidence="1" type="ORF">OPT61_g9278</name>
</gene>
<organism evidence="1 2">
    <name type="scientific">Boeremia exigua</name>
    <dbReference type="NCBI Taxonomy" id="749465"/>
    <lineage>
        <taxon>Eukaryota</taxon>
        <taxon>Fungi</taxon>
        <taxon>Dikarya</taxon>
        <taxon>Ascomycota</taxon>
        <taxon>Pezizomycotina</taxon>
        <taxon>Dothideomycetes</taxon>
        <taxon>Pleosporomycetidae</taxon>
        <taxon>Pleosporales</taxon>
        <taxon>Pleosporineae</taxon>
        <taxon>Didymellaceae</taxon>
        <taxon>Boeremia</taxon>
    </lineage>
</organism>